<accession>A0AA88L105</accession>
<organism evidence="8 9">
    <name type="scientific">Artemia franciscana</name>
    <name type="common">Brine shrimp</name>
    <name type="synonym">Artemia sanfranciscana</name>
    <dbReference type="NCBI Taxonomy" id="6661"/>
    <lineage>
        <taxon>Eukaryota</taxon>
        <taxon>Metazoa</taxon>
        <taxon>Ecdysozoa</taxon>
        <taxon>Arthropoda</taxon>
        <taxon>Crustacea</taxon>
        <taxon>Branchiopoda</taxon>
        <taxon>Anostraca</taxon>
        <taxon>Artemiidae</taxon>
        <taxon>Artemia</taxon>
    </lineage>
</organism>
<protein>
    <recommendedName>
        <fullName evidence="7">C2H2-type domain-containing protein</fullName>
    </recommendedName>
</protein>
<feature type="region of interest" description="Disordered" evidence="6">
    <location>
        <begin position="98"/>
        <end position="132"/>
    </location>
</feature>
<sequence>MEVMHMMETISSPLLSCPTLREDDIYPIAFCSVEYGGESENTYQRKDLSAFIDLLYGDIEVTPVVSKSVISMEIESRTDLDKKIQKILETSQLSKIIPSDKQIDEDEEKSLSIDEESGSSNENHEETEESNDKSVFTIEIIEQVLQRQLTYYEKFAWTKLMRNTYGSTKVYNKLYMCKETDHRWICYYCTAIVEGNMDAFLVHFNEWHSDEKPLLSCNFCPQFRSPKEHQNHIKAHLMENGCSLCDLWCGKSHISYHLDISEVTNSFPVLGDATRFQCKECPKEMLKNANEFIRHCHSAHGTNDSIFQCEKCPEIFGVLRKFQQHDKIAHFDPHDCRKCGRRITSYTMTFRHACASSSRTCDVCGKEMGSKAILRRHIKQVHSPRLFHCELCTESFKDSRLLMDHINVHKGVKPYKCLICGSQHSSKAALAMHLRSRHDSTIRKMKESCLDKSMWHLPLKPDFAASEKKKFVEG</sequence>
<proteinExistence type="predicted"/>
<dbReference type="PROSITE" id="PS00028">
    <property type="entry name" value="ZINC_FINGER_C2H2_1"/>
    <property type="match status" value="3"/>
</dbReference>
<dbReference type="GO" id="GO:0008270">
    <property type="term" value="F:zinc ion binding"/>
    <property type="evidence" value="ECO:0007669"/>
    <property type="project" value="UniProtKB-KW"/>
</dbReference>
<keyword evidence="4" id="KW-0862">Zinc</keyword>
<dbReference type="PANTHER" id="PTHR24379">
    <property type="entry name" value="KRAB AND ZINC FINGER DOMAIN-CONTAINING"/>
    <property type="match status" value="1"/>
</dbReference>
<evidence type="ECO:0000256" key="1">
    <source>
        <dbReference type="ARBA" id="ARBA00022723"/>
    </source>
</evidence>
<dbReference type="GO" id="GO:0005634">
    <property type="term" value="C:nucleus"/>
    <property type="evidence" value="ECO:0007669"/>
    <property type="project" value="TreeGrafter"/>
</dbReference>
<keyword evidence="1" id="KW-0479">Metal-binding</keyword>
<dbReference type="GO" id="GO:0000981">
    <property type="term" value="F:DNA-binding transcription factor activity, RNA polymerase II-specific"/>
    <property type="evidence" value="ECO:0007669"/>
    <property type="project" value="TreeGrafter"/>
</dbReference>
<name>A0AA88L105_ARTSF</name>
<evidence type="ECO:0000256" key="3">
    <source>
        <dbReference type="ARBA" id="ARBA00022771"/>
    </source>
</evidence>
<keyword evidence="2" id="KW-0677">Repeat</keyword>
<evidence type="ECO:0000259" key="7">
    <source>
        <dbReference type="PROSITE" id="PS50157"/>
    </source>
</evidence>
<reference evidence="8" key="1">
    <citation type="submission" date="2023-07" db="EMBL/GenBank/DDBJ databases">
        <title>Chromosome-level genome assembly of Artemia franciscana.</title>
        <authorList>
            <person name="Jo E."/>
        </authorList>
    </citation>
    <scope>NUCLEOTIDE SEQUENCE</scope>
    <source>
        <tissue evidence="8">Whole body</tissue>
    </source>
</reference>
<evidence type="ECO:0000313" key="9">
    <source>
        <dbReference type="Proteomes" id="UP001187531"/>
    </source>
</evidence>
<evidence type="ECO:0000256" key="6">
    <source>
        <dbReference type="SAM" id="MobiDB-lite"/>
    </source>
</evidence>
<dbReference type="GO" id="GO:0000977">
    <property type="term" value="F:RNA polymerase II transcription regulatory region sequence-specific DNA binding"/>
    <property type="evidence" value="ECO:0007669"/>
    <property type="project" value="TreeGrafter"/>
</dbReference>
<dbReference type="InterPro" id="IPR036236">
    <property type="entry name" value="Znf_C2H2_sf"/>
</dbReference>
<dbReference type="Gene3D" id="3.30.160.60">
    <property type="entry name" value="Classic Zinc Finger"/>
    <property type="match status" value="2"/>
</dbReference>
<evidence type="ECO:0000256" key="4">
    <source>
        <dbReference type="ARBA" id="ARBA00022833"/>
    </source>
</evidence>
<gene>
    <name evidence="8" type="ORF">QYM36_013146</name>
</gene>
<dbReference type="PANTHER" id="PTHR24379:SF127">
    <property type="entry name" value="BLOODY FINGERS-RELATED"/>
    <property type="match status" value="1"/>
</dbReference>
<feature type="domain" description="C2H2-type" evidence="7">
    <location>
        <begin position="359"/>
        <end position="383"/>
    </location>
</feature>
<dbReference type="AlphaFoldDB" id="A0AA88L105"/>
<keyword evidence="9" id="KW-1185">Reference proteome</keyword>
<evidence type="ECO:0000256" key="2">
    <source>
        <dbReference type="ARBA" id="ARBA00022737"/>
    </source>
</evidence>
<dbReference type="SUPFAM" id="SSF57667">
    <property type="entry name" value="beta-beta-alpha zinc fingers"/>
    <property type="match status" value="1"/>
</dbReference>
<comment type="caution">
    <text evidence="8">The sequence shown here is derived from an EMBL/GenBank/DDBJ whole genome shotgun (WGS) entry which is preliminary data.</text>
</comment>
<evidence type="ECO:0000313" key="8">
    <source>
        <dbReference type="EMBL" id="KAK2709379.1"/>
    </source>
</evidence>
<dbReference type="InterPro" id="IPR013087">
    <property type="entry name" value="Znf_C2H2_type"/>
</dbReference>
<feature type="compositionally biased region" description="Acidic residues" evidence="6">
    <location>
        <begin position="103"/>
        <end position="117"/>
    </location>
</feature>
<dbReference type="EMBL" id="JAVRJZ010000017">
    <property type="protein sequence ID" value="KAK2709379.1"/>
    <property type="molecule type" value="Genomic_DNA"/>
</dbReference>
<dbReference type="SMART" id="SM00355">
    <property type="entry name" value="ZnF_C2H2"/>
    <property type="match status" value="6"/>
</dbReference>
<dbReference type="PROSITE" id="PS50157">
    <property type="entry name" value="ZINC_FINGER_C2H2_2"/>
    <property type="match status" value="3"/>
</dbReference>
<feature type="domain" description="C2H2-type" evidence="7">
    <location>
        <begin position="415"/>
        <end position="438"/>
    </location>
</feature>
<keyword evidence="3 5" id="KW-0863">Zinc-finger</keyword>
<feature type="domain" description="C2H2-type" evidence="7">
    <location>
        <begin position="387"/>
        <end position="414"/>
    </location>
</feature>
<evidence type="ECO:0000256" key="5">
    <source>
        <dbReference type="PROSITE-ProRule" id="PRU00042"/>
    </source>
</evidence>
<dbReference type="Proteomes" id="UP001187531">
    <property type="component" value="Unassembled WGS sequence"/>
</dbReference>